<gene>
    <name evidence="8" type="ORF">J421_1671</name>
</gene>
<evidence type="ECO:0000256" key="6">
    <source>
        <dbReference type="ARBA" id="ARBA00023049"/>
    </source>
</evidence>
<keyword evidence="4" id="KW-0378">Hydrolase</keyword>
<protein>
    <submittedName>
        <fullName evidence="8">Peptidase M8 leishmanolysin family protein</fullName>
    </submittedName>
</protein>
<keyword evidence="3" id="KW-0479">Metal-binding</keyword>
<dbReference type="SMART" id="SM00635">
    <property type="entry name" value="BID_2"/>
    <property type="match status" value="4"/>
</dbReference>
<feature type="domain" description="BIG2" evidence="7">
    <location>
        <begin position="106"/>
        <end position="187"/>
    </location>
</feature>
<dbReference type="STRING" id="861299.J421_1671"/>
<evidence type="ECO:0000256" key="3">
    <source>
        <dbReference type="ARBA" id="ARBA00022723"/>
    </source>
</evidence>
<evidence type="ECO:0000256" key="4">
    <source>
        <dbReference type="ARBA" id="ARBA00022801"/>
    </source>
</evidence>
<dbReference type="Pfam" id="PF01457">
    <property type="entry name" value="Peptidase_M8"/>
    <property type="match status" value="1"/>
</dbReference>
<evidence type="ECO:0000256" key="2">
    <source>
        <dbReference type="ARBA" id="ARBA00022670"/>
    </source>
</evidence>
<reference evidence="8 9" key="1">
    <citation type="journal article" date="2014" name="Genome Announc.">
        <title>Genome Sequence and Methylome of Soil Bacterium Gemmatirosa kalamazoonensis KBS708T, a Member of the Rarely Cultivated Gemmatimonadetes Phylum.</title>
        <authorList>
            <person name="Debruyn J.M."/>
            <person name="Radosevich M."/>
            <person name="Wommack K.E."/>
            <person name="Polson S.W."/>
            <person name="Hauser L.J."/>
            <person name="Fawaz M.N."/>
            <person name="Korlach J."/>
            <person name="Tsai Y.C."/>
        </authorList>
    </citation>
    <scope>NUCLEOTIDE SEQUENCE [LARGE SCALE GENOMIC DNA]</scope>
    <source>
        <strain evidence="8 9">KBS708</strain>
    </source>
</reference>
<dbReference type="Proteomes" id="UP000019151">
    <property type="component" value="Chromosome"/>
</dbReference>
<dbReference type="HOGENOM" id="CLU_355929_0_0_0"/>
<dbReference type="PANTHER" id="PTHR10942:SF0">
    <property type="entry name" value="LEISHMANOLYSIN-LIKE PEPTIDASE"/>
    <property type="match status" value="1"/>
</dbReference>
<dbReference type="RefSeq" id="WP_025410718.1">
    <property type="nucleotide sequence ID" value="NZ_CP007128.1"/>
</dbReference>
<dbReference type="InterPro" id="IPR024079">
    <property type="entry name" value="MetalloPept_cat_dom_sf"/>
</dbReference>
<sequence>MLAACGGGGDGTTATKAPELASIAIVQRLDTLSELESRTLTLSGLDTKGQPMTVKSATWTSSDTTVAVVSTAGEVTGVRPGSATITAASGAASASLPIRIVSVPVRDVSVRLVGGVASDTLVVGTSAQLVAEARDIAGRVLLGRQVSVSLADPTKATLDAGKLSGLAVGLVDVVAKSDSIQRRRTIVVRPTFAAKIALRLLDPKKLGDTTWAGLKDSALVTFTDSAGQALASSPFRPISYSSDNPAVVQVDPYGKVQFLGAGTATIRASGERLVAAKQIVAVRAPVTAVIAAPDTVRVLPGETSTLRPILVDGGGLRTTSLAGHTLSYTSLAPSVATVNANGEVKGVSVGAAQVQITSDRGKALVPVKVLGAPKNGAFHITIKYLGPTPAQEVQDAFAAAKARWERIIRESTDTLVFSWRDGDCDDDVKAHTDTIPDVMILARIDSIDGPSNILGQAGPCLLKVMDNGRRMSSVGVMQFDSSDMRLMITQNKLVNVITHEMGHVLGFGTLWASRYNNGVALSQSGFTYSGAGAVSASAGMGFTNFTIGATGDPTLDRALLEDTGGPGTAGSHWRRSVYGNELMNGFAGSGAQPLSLLTLMAISDLGYEVNTGAAEPWGSFIISTNVTTASSALANVLGYGSIRLEERQFVPELEVSRRGTSRRQLSASGSQRMQ</sequence>
<dbReference type="PANTHER" id="PTHR10942">
    <property type="entry name" value="LEISHMANOLYSIN-LIKE PEPTIDASE"/>
    <property type="match status" value="1"/>
</dbReference>
<dbReference type="GO" id="GO:0007155">
    <property type="term" value="P:cell adhesion"/>
    <property type="evidence" value="ECO:0007669"/>
    <property type="project" value="InterPro"/>
</dbReference>
<organism evidence="8 9">
    <name type="scientific">Gemmatirosa kalamazoonensis</name>
    <dbReference type="NCBI Taxonomy" id="861299"/>
    <lineage>
        <taxon>Bacteria</taxon>
        <taxon>Pseudomonadati</taxon>
        <taxon>Gemmatimonadota</taxon>
        <taxon>Gemmatimonadia</taxon>
        <taxon>Gemmatimonadales</taxon>
        <taxon>Gemmatimonadaceae</taxon>
        <taxon>Gemmatirosa</taxon>
    </lineage>
</organism>
<dbReference type="OrthoDB" id="61573at2"/>
<feature type="domain" description="BIG2" evidence="7">
    <location>
        <begin position="285"/>
        <end position="368"/>
    </location>
</feature>
<keyword evidence="2" id="KW-0645">Protease</keyword>
<keyword evidence="5" id="KW-0862">Zinc</keyword>
<dbReference type="InParanoid" id="W0RIJ5"/>
<dbReference type="KEGG" id="gba:J421_1671"/>
<dbReference type="SUPFAM" id="SSF55486">
    <property type="entry name" value="Metalloproteases ('zincins'), catalytic domain"/>
    <property type="match status" value="1"/>
</dbReference>
<proteinExistence type="predicted"/>
<dbReference type="GO" id="GO:0005737">
    <property type="term" value="C:cytoplasm"/>
    <property type="evidence" value="ECO:0007669"/>
    <property type="project" value="TreeGrafter"/>
</dbReference>
<keyword evidence="9" id="KW-1185">Reference proteome</keyword>
<dbReference type="Gene3D" id="3.40.390.10">
    <property type="entry name" value="Collagenase (Catalytic Domain)"/>
    <property type="match status" value="1"/>
</dbReference>
<dbReference type="Gene3D" id="2.60.40.1080">
    <property type="match status" value="3"/>
</dbReference>
<keyword evidence="6" id="KW-0482">Metalloprotease</keyword>
<evidence type="ECO:0000256" key="5">
    <source>
        <dbReference type="ARBA" id="ARBA00022833"/>
    </source>
</evidence>
<evidence type="ECO:0000256" key="1">
    <source>
        <dbReference type="ARBA" id="ARBA00001947"/>
    </source>
</evidence>
<evidence type="ECO:0000313" key="8">
    <source>
        <dbReference type="EMBL" id="AHG89208.1"/>
    </source>
</evidence>
<dbReference type="InterPro" id="IPR001577">
    <property type="entry name" value="Peptidase_M8"/>
</dbReference>
<dbReference type="AlphaFoldDB" id="W0RIJ5"/>
<dbReference type="GO" id="GO:0046872">
    <property type="term" value="F:metal ion binding"/>
    <property type="evidence" value="ECO:0007669"/>
    <property type="project" value="UniProtKB-KW"/>
</dbReference>
<dbReference type="Gene3D" id="3.90.132.10">
    <property type="entry name" value="Leishmanolysin , domain 2"/>
    <property type="match status" value="1"/>
</dbReference>
<dbReference type="GO" id="GO:0016020">
    <property type="term" value="C:membrane"/>
    <property type="evidence" value="ECO:0007669"/>
    <property type="project" value="InterPro"/>
</dbReference>
<dbReference type="eggNOG" id="COG3291">
    <property type="taxonomic scope" value="Bacteria"/>
</dbReference>
<dbReference type="SUPFAM" id="SSF49373">
    <property type="entry name" value="Invasin/intimin cell-adhesion fragments"/>
    <property type="match status" value="3"/>
</dbReference>
<dbReference type="InterPro" id="IPR003343">
    <property type="entry name" value="Big_2"/>
</dbReference>
<dbReference type="EMBL" id="CP007128">
    <property type="protein sequence ID" value="AHG89208.1"/>
    <property type="molecule type" value="Genomic_DNA"/>
</dbReference>
<comment type="cofactor">
    <cofactor evidence="1">
        <name>Zn(2+)</name>
        <dbReference type="ChEBI" id="CHEBI:29105"/>
    </cofactor>
</comment>
<dbReference type="InterPro" id="IPR008964">
    <property type="entry name" value="Invasin/intimin_cell_adhesion"/>
</dbReference>
<feature type="domain" description="BIG2" evidence="7">
    <location>
        <begin position="19"/>
        <end position="99"/>
    </location>
</feature>
<name>W0RIJ5_9BACT</name>
<feature type="domain" description="BIG2" evidence="7">
    <location>
        <begin position="200"/>
        <end position="280"/>
    </location>
</feature>
<dbReference type="GO" id="GO:0006508">
    <property type="term" value="P:proteolysis"/>
    <property type="evidence" value="ECO:0007669"/>
    <property type="project" value="UniProtKB-KW"/>
</dbReference>
<evidence type="ECO:0000259" key="7">
    <source>
        <dbReference type="SMART" id="SM00635"/>
    </source>
</evidence>
<accession>W0RIJ5</accession>
<evidence type="ECO:0000313" key="9">
    <source>
        <dbReference type="Proteomes" id="UP000019151"/>
    </source>
</evidence>
<dbReference type="Pfam" id="PF02368">
    <property type="entry name" value="Big_2"/>
    <property type="match status" value="2"/>
</dbReference>
<dbReference type="PATRIC" id="fig|861299.3.peg.1696"/>
<dbReference type="GO" id="GO:0004222">
    <property type="term" value="F:metalloendopeptidase activity"/>
    <property type="evidence" value="ECO:0007669"/>
    <property type="project" value="InterPro"/>
</dbReference>